<evidence type="ECO:0000256" key="1">
    <source>
        <dbReference type="ARBA" id="ARBA00004651"/>
    </source>
</evidence>
<feature type="transmembrane region" description="Helical" evidence="7">
    <location>
        <begin position="377"/>
        <end position="398"/>
    </location>
</feature>
<dbReference type="InterPro" id="IPR002797">
    <property type="entry name" value="Polysacc_synth"/>
</dbReference>
<keyword evidence="3 7" id="KW-0812">Transmembrane</keyword>
<evidence type="ECO:0000256" key="5">
    <source>
        <dbReference type="ARBA" id="ARBA00023136"/>
    </source>
</evidence>
<keyword evidence="2" id="KW-1003">Cell membrane</keyword>
<gene>
    <name evidence="8" type="ORF">SAMN04488548_1342485</name>
</gene>
<dbReference type="EMBL" id="FNLM01000034">
    <property type="protein sequence ID" value="SDU59647.1"/>
    <property type="molecule type" value="Genomic_DNA"/>
</dbReference>
<feature type="transmembrane region" description="Helical" evidence="7">
    <location>
        <begin position="313"/>
        <end position="335"/>
    </location>
</feature>
<evidence type="ECO:0000256" key="2">
    <source>
        <dbReference type="ARBA" id="ARBA00022475"/>
    </source>
</evidence>
<dbReference type="Pfam" id="PF01943">
    <property type="entry name" value="Polysacc_synt"/>
    <property type="match status" value="1"/>
</dbReference>
<evidence type="ECO:0000256" key="3">
    <source>
        <dbReference type="ARBA" id="ARBA00022692"/>
    </source>
</evidence>
<reference evidence="8 9" key="1">
    <citation type="submission" date="2016-10" db="EMBL/GenBank/DDBJ databases">
        <authorList>
            <person name="de Groot N.N."/>
        </authorList>
    </citation>
    <scope>NUCLEOTIDE SEQUENCE [LARGE SCALE GENOMIC DNA]</scope>
    <source>
        <strain evidence="8 9">DSM 44215</strain>
    </source>
</reference>
<feature type="region of interest" description="Disordered" evidence="6">
    <location>
        <begin position="1"/>
        <end position="25"/>
    </location>
</feature>
<dbReference type="RefSeq" id="WP_084811818.1">
    <property type="nucleotide sequence ID" value="NZ_FNLM01000034.1"/>
</dbReference>
<dbReference type="PANTHER" id="PTHR30250">
    <property type="entry name" value="PST FAMILY PREDICTED COLANIC ACID TRANSPORTER"/>
    <property type="match status" value="1"/>
</dbReference>
<evidence type="ECO:0000256" key="4">
    <source>
        <dbReference type="ARBA" id="ARBA00022989"/>
    </source>
</evidence>
<dbReference type="Proteomes" id="UP000183180">
    <property type="component" value="Unassembled WGS sequence"/>
</dbReference>
<evidence type="ECO:0000313" key="9">
    <source>
        <dbReference type="Proteomes" id="UP000183180"/>
    </source>
</evidence>
<feature type="transmembrane region" description="Helical" evidence="7">
    <location>
        <begin position="104"/>
        <end position="128"/>
    </location>
</feature>
<dbReference type="GO" id="GO:0005886">
    <property type="term" value="C:plasma membrane"/>
    <property type="evidence" value="ECO:0007669"/>
    <property type="project" value="UniProtKB-SubCell"/>
</dbReference>
<keyword evidence="4 7" id="KW-1133">Transmembrane helix</keyword>
<name>A0A1H2JTB4_9ACTN</name>
<feature type="transmembrane region" description="Helical" evidence="7">
    <location>
        <begin position="66"/>
        <end position="92"/>
    </location>
</feature>
<evidence type="ECO:0000256" key="6">
    <source>
        <dbReference type="SAM" id="MobiDB-lite"/>
    </source>
</evidence>
<evidence type="ECO:0000256" key="7">
    <source>
        <dbReference type="SAM" id="Phobius"/>
    </source>
</evidence>
<feature type="transmembrane region" description="Helical" evidence="7">
    <location>
        <begin position="195"/>
        <end position="217"/>
    </location>
</feature>
<dbReference type="AlphaFoldDB" id="A0A1H2JTB4"/>
<dbReference type="PANTHER" id="PTHR30250:SF11">
    <property type="entry name" value="O-ANTIGEN TRANSPORTER-RELATED"/>
    <property type="match status" value="1"/>
</dbReference>
<organism evidence="8 9">
    <name type="scientific">Gordonia westfalica</name>
    <dbReference type="NCBI Taxonomy" id="158898"/>
    <lineage>
        <taxon>Bacteria</taxon>
        <taxon>Bacillati</taxon>
        <taxon>Actinomycetota</taxon>
        <taxon>Actinomycetes</taxon>
        <taxon>Mycobacteriales</taxon>
        <taxon>Gordoniaceae</taxon>
        <taxon>Gordonia</taxon>
    </lineage>
</organism>
<protein>
    <submittedName>
        <fullName evidence="8">Membrane protein involved in the export of O-antigen and teichoic acid</fullName>
    </submittedName>
</protein>
<accession>A0A1H2JTB4</accession>
<dbReference type="OrthoDB" id="3320002at2"/>
<proteinExistence type="predicted"/>
<comment type="subcellular location">
    <subcellularLocation>
        <location evidence="1">Cell membrane</location>
        <topology evidence="1">Multi-pass membrane protein</topology>
    </subcellularLocation>
</comment>
<keyword evidence="5 7" id="KW-0472">Membrane</keyword>
<feature type="transmembrane region" description="Helical" evidence="7">
    <location>
        <begin position="404"/>
        <end position="429"/>
    </location>
</feature>
<evidence type="ECO:0000313" key="8">
    <source>
        <dbReference type="EMBL" id="SDU59647.1"/>
    </source>
</evidence>
<dbReference type="STRING" id="158898.SAMN04488548_1342485"/>
<feature type="transmembrane region" description="Helical" evidence="7">
    <location>
        <begin position="166"/>
        <end position="189"/>
    </location>
</feature>
<sequence length="478" mass="49465">MTAPKVAAGDAVGAGPTSDGAAPEDRVDVGRSVAVVTFGNLTPLLASVITAPLLARALGAEGRGLVAAATAPLLVATAALTMGMPDAVTYFVARRVHTLRTLALGISAVCAVGPLGSLLIFSISGALAGAHPEIQGLMSMIGLMLTPALVALVIRGYARAVQAWLLVAFDQCVASVFRVCALGFLLAVGDLTVTSAAWVLGIGNCIGVIAYLGLFFGRRTRADSVVSDLSTGRHAAQLTRFGLGAWIGSAAGVVLARLDQVLFLPFSTAEQLGIYIVAVSLADMVRTFNTAVRDVVFSVQSAKNDDESLGRAARLSTIITAGVGVSAVLMGWWVVPLAFGSEFSSVTGVLAVVLVGTIIGNPGSVAAAGMTARGKPILRSIAILCSVVLNIVLLVILLPRMGAMGAAIASMVANGICGWLVLFLAYRVFGMKPSLFLRIRGDDFKLLYLKVRVFAVKLGRGRGPRDRSEESEVGGRYE</sequence>
<feature type="transmembrane region" description="Helical" evidence="7">
    <location>
        <begin position="347"/>
        <end position="370"/>
    </location>
</feature>
<feature type="transmembrane region" description="Helical" evidence="7">
    <location>
        <begin position="134"/>
        <end position="154"/>
    </location>
</feature>
<feature type="transmembrane region" description="Helical" evidence="7">
    <location>
        <begin position="238"/>
        <end position="256"/>
    </location>
</feature>
<feature type="transmembrane region" description="Helical" evidence="7">
    <location>
        <begin position="33"/>
        <end position="54"/>
    </location>
</feature>
<dbReference type="InterPro" id="IPR050833">
    <property type="entry name" value="Poly_Biosynth_Transport"/>
</dbReference>